<reference evidence="1 2" key="1">
    <citation type="journal article" date="2018" name="Front. Microbiol.">
        <title>Jumbo Bacteriophages Are Represented Within an Increasing Diversity of Environmental Viruses Infecting the Emerging Phytopathogen, Dickeya solani.</title>
        <authorList>
            <person name="Day A.W."/>
            <person name="Ahn J."/>
            <person name="Salmond G.P.C."/>
        </authorList>
    </citation>
    <scope>NUCLEOTIDE SEQUENCE [LARGE SCALE GENOMIC DNA]</scope>
</reference>
<dbReference type="Proteomes" id="UP000263742">
    <property type="component" value="Segment"/>
</dbReference>
<sequence length="111" mass="12664">MSTISDVKGIVACVLANPVTLPLTVAFGSAHVDPEYQLEITERDMQDVTPLDLEEQTVLLNARIDANKNVRYILIGEWNALESFMKENFRVGSYHSYMQKLEAEDKYRNKI</sequence>
<proteinExistence type="predicted"/>
<evidence type="ECO:0000313" key="1">
    <source>
        <dbReference type="EMBL" id="AXG66640.1"/>
    </source>
</evidence>
<evidence type="ECO:0000313" key="2">
    <source>
        <dbReference type="Proteomes" id="UP000263742"/>
    </source>
</evidence>
<protein>
    <submittedName>
        <fullName evidence="1">Uncharacterized protein</fullName>
    </submittedName>
</protein>
<accession>A0A384ZWK7</accession>
<organism evidence="1 2">
    <name type="scientific">Dickeya phage vB_DsoM_JA13</name>
    <dbReference type="NCBI Taxonomy" id="2283030"/>
    <lineage>
        <taxon>Viruses</taxon>
        <taxon>Duplodnaviria</taxon>
        <taxon>Heunggongvirae</taxon>
        <taxon>Uroviricota</taxon>
        <taxon>Caudoviricetes</taxon>
        <taxon>Salmondvirus</taxon>
        <taxon>Salmondvirus JA11</taxon>
    </lineage>
</organism>
<dbReference type="EMBL" id="MH460460">
    <property type="protein sequence ID" value="AXG66640.1"/>
    <property type="molecule type" value="Genomic_DNA"/>
</dbReference>
<name>A0A384ZWK7_9CAUD</name>
<gene>
    <name evidence="1" type="ORF">JA13_237</name>
</gene>